<dbReference type="InterPro" id="IPR041311">
    <property type="entry name" value="LPD29"/>
</dbReference>
<comment type="caution">
    <text evidence="2">The sequence shown here is derived from an EMBL/GenBank/DDBJ whole genome shotgun (WGS) entry which is preliminary data.</text>
</comment>
<evidence type="ECO:0000313" key="2">
    <source>
        <dbReference type="EMBL" id="MFM0594008.1"/>
    </source>
</evidence>
<proteinExistence type="predicted"/>
<gene>
    <name evidence="2" type="ORF">PQQ68_13355</name>
</gene>
<reference evidence="2 3" key="1">
    <citation type="journal article" date="2024" name="Chem. Sci.">
        <title>Discovery of megapolipeptins by genome mining of a Burkholderiales bacteria collection.</title>
        <authorList>
            <person name="Paulo B.S."/>
            <person name="Recchia M.J.J."/>
            <person name="Lee S."/>
            <person name="Fergusson C.H."/>
            <person name="Romanowski S.B."/>
            <person name="Hernandez A."/>
            <person name="Krull N."/>
            <person name="Liu D.Y."/>
            <person name="Cavanagh H."/>
            <person name="Bos A."/>
            <person name="Gray C.A."/>
            <person name="Murphy B.T."/>
            <person name="Linington R.G."/>
            <person name="Eustaquio A.S."/>
        </authorList>
    </citation>
    <scope>NUCLEOTIDE SEQUENCE [LARGE SCALE GENOMIC DNA]</scope>
    <source>
        <strain evidence="2 3">RL17-335-BIF-A</strain>
    </source>
</reference>
<evidence type="ECO:0000259" key="1">
    <source>
        <dbReference type="Pfam" id="PF18847"/>
    </source>
</evidence>
<dbReference type="Pfam" id="PF18847">
    <property type="entry name" value="LPD29"/>
    <property type="match status" value="1"/>
</dbReference>
<accession>A0ABW9D686</accession>
<feature type="domain" description="Large polyvalent protein associated" evidence="1">
    <location>
        <begin position="2"/>
        <end position="70"/>
    </location>
</feature>
<dbReference type="RefSeq" id="WP_408212500.1">
    <property type="nucleotide sequence ID" value="NZ_JAQQBZ010000007.1"/>
</dbReference>
<organism evidence="2 3">
    <name type="scientific">Paraburkholderia dilworthii</name>
    <dbReference type="NCBI Taxonomy" id="948106"/>
    <lineage>
        <taxon>Bacteria</taxon>
        <taxon>Pseudomonadati</taxon>
        <taxon>Pseudomonadota</taxon>
        <taxon>Betaproteobacteria</taxon>
        <taxon>Burkholderiales</taxon>
        <taxon>Burkholderiaceae</taxon>
        <taxon>Paraburkholderia</taxon>
    </lineage>
</organism>
<dbReference type="EMBL" id="JAQQBZ010000007">
    <property type="protein sequence ID" value="MFM0594008.1"/>
    <property type="molecule type" value="Genomic_DNA"/>
</dbReference>
<protein>
    <recommendedName>
        <fullName evidence="1">Large polyvalent protein associated domain-containing protein</fullName>
    </recommendedName>
</protein>
<keyword evidence="3" id="KW-1185">Reference proteome</keyword>
<name>A0ABW9D686_9BURK</name>
<sequence length="165" mass="19127">MMNRNETLTLIRKSLHEAFPETAFTVQATRSKETANGGEKKVYVRWTDGPDQHLVQQVVGIFEDRVWDATNTIVSWDSNPLAYHLLDGHAVRFNVSRFHFKRERNWLFYEGDDATPSCSFALPSATAERVQRVDQQTWEREDLLATANDVMRHQPPSTPRQRARL</sequence>
<evidence type="ECO:0000313" key="3">
    <source>
        <dbReference type="Proteomes" id="UP001629367"/>
    </source>
</evidence>
<dbReference type="Proteomes" id="UP001629367">
    <property type="component" value="Unassembled WGS sequence"/>
</dbReference>